<name>A0A1J4TZ92_9BACT</name>
<sequence>MFRLKYLPHREPNEKIIFFLHRHWCVLAGIILAYLFLAFIPLIAYFFIRREFVDLLQNAIALIFLNLLVFTFYLFWWLMFYHSFLDYFLDIWIVTNRRIINIEQLGLFHRVVAENKLFRIQDVVAQQKGILSTFLNYGEVHIQTAGAEKVIIFEQIARPNYIAQEIIGLVEKHKRLMTKETG</sequence>
<keyword evidence="1" id="KW-0472">Membrane</keyword>
<keyword evidence="1" id="KW-0812">Transmembrane</keyword>
<dbReference type="PANTHER" id="PTHR37938">
    <property type="entry name" value="BLL0215 PROTEIN"/>
    <property type="match status" value="1"/>
</dbReference>
<comment type="caution">
    <text evidence="3">The sequence shown here is derived from an EMBL/GenBank/DDBJ whole genome shotgun (WGS) entry which is preliminary data.</text>
</comment>
<feature type="transmembrane region" description="Helical" evidence="1">
    <location>
        <begin position="24"/>
        <end position="48"/>
    </location>
</feature>
<accession>A0A1J4TZ92</accession>
<evidence type="ECO:0000313" key="3">
    <source>
        <dbReference type="EMBL" id="OIO16339.1"/>
    </source>
</evidence>
<protein>
    <recommendedName>
        <fullName evidence="2">YdbS-like PH domain-containing protein</fullName>
    </recommendedName>
</protein>
<dbReference type="InterPro" id="IPR005182">
    <property type="entry name" value="YdbS-like_PH"/>
</dbReference>
<evidence type="ECO:0000256" key="1">
    <source>
        <dbReference type="SAM" id="Phobius"/>
    </source>
</evidence>
<keyword evidence="1" id="KW-1133">Transmembrane helix</keyword>
<dbReference type="Proteomes" id="UP000182465">
    <property type="component" value="Unassembled WGS sequence"/>
</dbReference>
<dbReference type="EMBL" id="MNVB01000063">
    <property type="protein sequence ID" value="OIO16339.1"/>
    <property type="molecule type" value="Genomic_DNA"/>
</dbReference>
<feature type="transmembrane region" description="Helical" evidence="1">
    <location>
        <begin position="60"/>
        <end position="81"/>
    </location>
</feature>
<feature type="domain" description="YdbS-like PH" evidence="2">
    <location>
        <begin position="92"/>
        <end position="160"/>
    </location>
</feature>
<evidence type="ECO:0000313" key="4">
    <source>
        <dbReference type="Proteomes" id="UP000182465"/>
    </source>
</evidence>
<proteinExistence type="predicted"/>
<dbReference type="PANTHER" id="PTHR37938:SF1">
    <property type="entry name" value="BLL0215 PROTEIN"/>
    <property type="match status" value="1"/>
</dbReference>
<dbReference type="Pfam" id="PF03703">
    <property type="entry name" value="bPH_2"/>
    <property type="match status" value="1"/>
</dbReference>
<gene>
    <name evidence="3" type="ORF">AUJ29_02935</name>
</gene>
<organism evidence="3 4">
    <name type="scientific">Candidatus Kuenenbacteria bacterium CG1_02_38_13</name>
    <dbReference type="NCBI Taxonomy" id="1805235"/>
    <lineage>
        <taxon>Bacteria</taxon>
        <taxon>Candidatus Kueneniibacteriota</taxon>
    </lineage>
</organism>
<evidence type="ECO:0000259" key="2">
    <source>
        <dbReference type="Pfam" id="PF03703"/>
    </source>
</evidence>
<dbReference type="AlphaFoldDB" id="A0A1J4TZ92"/>
<reference evidence="3 4" key="1">
    <citation type="journal article" date="2016" name="Environ. Microbiol.">
        <title>Genomic resolution of a cold subsurface aquifer community provides metabolic insights for novel microbes adapted to high CO concentrations.</title>
        <authorList>
            <person name="Probst A.J."/>
            <person name="Castelle C.J."/>
            <person name="Singh A."/>
            <person name="Brown C.T."/>
            <person name="Anantharaman K."/>
            <person name="Sharon I."/>
            <person name="Hug L.A."/>
            <person name="Burstein D."/>
            <person name="Emerson J.B."/>
            <person name="Thomas B.C."/>
            <person name="Banfield J.F."/>
        </authorList>
    </citation>
    <scope>NUCLEOTIDE SEQUENCE [LARGE SCALE GENOMIC DNA]</scope>
    <source>
        <strain evidence="3">CG1_02_38_13</strain>
    </source>
</reference>